<dbReference type="Gene3D" id="3.40.190.10">
    <property type="entry name" value="Periplasmic binding protein-like II"/>
    <property type="match status" value="2"/>
</dbReference>
<evidence type="ECO:0000313" key="5">
    <source>
        <dbReference type="EMBL" id="HAT6342552.1"/>
    </source>
</evidence>
<dbReference type="Pfam" id="PF00497">
    <property type="entry name" value="SBP_bac_3"/>
    <property type="match status" value="1"/>
</dbReference>
<evidence type="ECO:0000256" key="3">
    <source>
        <dbReference type="SAM" id="SignalP"/>
    </source>
</evidence>
<evidence type="ECO:0000313" key="6">
    <source>
        <dbReference type="Proteomes" id="UP000859505"/>
    </source>
</evidence>
<feature type="signal peptide" evidence="3">
    <location>
        <begin position="1"/>
        <end position="16"/>
    </location>
</feature>
<comment type="caution">
    <text evidence="5">The sequence shown here is derived from an EMBL/GenBank/DDBJ whole genome shotgun (WGS) entry which is preliminary data.</text>
</comment>
<keyword evidence="2 3" id="KW-0732">Signal</keyword>
<evidence type="ECO:0000259" key="4">
    <source>
        <dbReference type="SMART" id="SM00062"/>
    </source>
</evidence>
<gene>
    <name evidence="5" type="ORF">JAJ28_000205</name>
</gene>
<evidence type="ECO:0000256" key="2">
    <source>
        <dbReference type="ARBA" id="ARBA00022729"/>
    </source>
</evidence>
<evidence type="ECO:0000256" key="1">
    <source>
        <dbReference type="ARBA" id="ARBA00010333"/>
    </source>
</evidence>
<dbReference type="AlphaFoldDB" id="A0AAD3U773"/>
<dbReference type="PANTHER" id="PTHR35936">
    <property type="entry name" value="MEMBRANE-BOUND LYTIC MUREIN TRANSGLYCOSYLASE F"/>
    <property type="match status" value="1"/>
</dbReference>
<reference evidence="5" key="1">
    <citation type="journal article" date="2018" name="Genome Biol.">
        <title>SKESA: strategic k-mer extension for scrupulous assemblies.</title>
        <authorList>
            <person name="Souvorov A."/>
            <person name="Agarwala R."/>
            <person name="Lipman D.J."/>
        </authorList>
    </citation>
    <scope>NUCLEOTIDE SEQUENCE</scope>
    <source>
        <strain evidence="5">OLC2673_Aeromonas</strain>
    </source>
</reference>
<dbReference type="SUPFAM" id="SSF53850">
    <property type="entry name" value="Periplasmic binding protein-like II"/>
    <property type="match status" value="1"/>
</dbReference>
<dbReference type="EMBL" id="DACTUL010000001">
    <property type="protein sequence ID" value="HAT6342552.1"/>
    <property type="molecule type" value="Genomic_DNA"/>
</dbReference>
<name>A0AAD3U773_AERHY</name>
<feature type="domain" description="Solute-binding protein family 3/N-terminal" evidence="4">
    <location>
        <begin position="19"/>
        <end position="251"/>
    </location>
</feature>
<dbReference type="InterPro" id="IPR001638">
    <property type="entry name" value="Solute-binding_3/MltF_N"/>
</dbReference>
<protein>
    <submittedName>
        <fullName evidence="5">Amino acid ABC transporter substrate-binding protein</fullName>
    </submittedName>
</protein>
<feature type="chain" id="PRO_5042100541" evidence="3">
    <location>
        <begin position="17"/>
        <end position="252"/>
    </location>
</feature>
<accession>A0AAD3U773</accession>
<sequence>MYRVLLLWCLCCSAWAQESLLVGWSSWHPFSFRDQQQQLQGLDIDLLEAIFNRAGFHANYSEMPWARVLRELEFGTIQLTMSANQTAERDLYARFTLPYRNEETVLLIRRQDKGRWQEITQLSDLLSRPDFTIGLLRDFDYGTDFRTFMQSPQMQQRLLVRLKMEPLIKLLLAGRIQGVVMDPMGLQQLNLAGLPLDQLTTLLDIQQTPVHLMLSRRTTTPQQLQRLDEAIRTLLQSPEYGQILARYRYPLQ</sequence>
<dbReference type="PANTHER" id="PTHR35936:SF35">
    <property type="entry name" value="L-CYSTINE-BINDING PROTEIN TCYJ"/>
    <property type="match status" value="1"/>
</dbReference>
<comment type="similarity">
    <text evidence="1">Belongs to the bacterial solute-binding protein 3 family.</text>
</comment>
<dbReference type="Proteomes" id="UP000859505">
    <property type="component" value="Unassembled WGS sequence"/>
</dbReference>
<reference evidence="5" key="2">
    <citation type="submission" date="2020-01" db="EMBL/GenBank/DDBJ databases">
        <authorList>
            <consortium name="NCBI Pathogen Detection Project"/>
        </authorList>
    </citation>
    <scope>NUCLEOTIDE SEQUENCE</scope>
    <source>
        <strain evidence="5">OLC2673_Aeromonas</strain>
    </source>
</reference>
<dbReference type="SMART" id="SM00062">
    <property type="entry name" value="PBPb"/>
    <property type="match status" value="1"/>
</dbReference>
<organism evidence="5 6">
    <name type="scientific">Aeromonas hydrophila</name>
    <dbReference type="NCBI Taxonomy" id="644"/>
    <lineage>
        <taxon>Bacteria</taxon>
        <taxon>Pseudomonadati</taxon>
        <taxon>Pseudomonadota</taxon>
        <taxon>Gammaproteobacteria</taxon>
        <taxon>Aeromonadales</taxon>
        <taxon>Aeromonadaceae</taxon>
        <taxon>Aeromonas</taxon>
    </lineage>
</organism>
<proteinExistence type="inferred from homology"/>